<sequence length="34" mass="3651">MELKTALLAMASIVAVSAGKDVDPNVYVWTDRAD</sequence>
<feature type="signal peptide" evidence="1">
    <location>
        <begin position="1"/>
        <end position="18"/>
    </location>
</feature>
<dbReference type="EMBL" id="JH793431">
    <property type="protein sequence ID" value="ELQ40666.1"/>
    <property type="molecule type" value="Genomic_DNA"/>
</dbReference>
<gene>
    <name evidence="2" type="ORF">OOU_Y34scaffold00403g1</name>
</gene>
<dbReference type="Proteomes" id="UP000011086">
    <property type="component" value="Unassembled WGS sequence"/>
</dbReference>
<feature type="chain" id="PRO_5041714398" evidence="1">
    <location>
        <begin position="19"/>
        <end position="34"/>
    </location>
</feature>
<organism evidence="2">
    <name type="scientific">Pyricularia oryzae (strain Y34)</name>
    <name type="common">Rice blast fungus</name>
    <name type="synonym">Magnaporthe oryzae</name>
    <dbReference type="NCBI Taxonomy" id="1143189"/>
    <lineage>
        <taxon>Eukaryota</taxon>
        <taxon>Fungi</taxon>
        <taxon>Dikarya</taxon>
        <taxon>Ascomycota</taxon>
        <taxon>Pezizomycotina</taxon>
        <taxon>Sordariomycetes</taxon>
        <taxon>Sordariomycetidae</taxon>
        <taxon>Magnaporthales</taxon>
        <taxon>Pyriculariaceae</taxon>
        <taxon>Pyricularia</taxon>
    </lineage>
</organism>
<dbReference type="AlphaFoldDB" id="A0AA97PMZ2"/>
<protein>
    <submittedName>
        <fullName evidence="2">Uncharacterized protein</fullName>
    </submittedName>
</protein>
<proteinExistence type="predicted"/>
<evidence type="ECO:0000313" key="2">
    <source>
        <dbReference type="EMBL" id="ELQ40666.1"/>
    </source>
</evidence>
<name>A0AA97PMZ2_PYRO3</name>
<evidence type="ECO:0000256" key="1">
    <source>
        <dbReference type="SAM" id="SignalP"/>
    </source>
</evidence>
<accession>A0AA97PMZ2</accession>
<reference evidence="2" key="1">
    <citation type="journal article" date="2012" name="PLoS Genet.">
        <title>Comparative analysis of the genomes of two field isolates of the rice blast fungus Magnaporthe oryzae.</title>
        <authorList>
            <person name="Xue M."/>
            <person name="Yang J."/>
            <person name="Li Z."/>
            <person name="Hu S."/>
            <person name="Yao N."/>
            <person name="Dean R.A."/>
            <person name="Zhao W."/>
            <person name="Shen M."/>
            <person name="Zhang H."/>
            <person name="Li C."/>
            <person name="Liu L."/>
            <person name="Cao L."/>
            <person name="Xu X."/>
            <person name="Xing Y."/>
            <person name="Hsiang T."/>
            <person name="Zhang Z."/>
            <person name="Xu J.R."/>
            <person name="Peng Y.L."/>
        </authorList>
    </citation>
    <scope>NUCLEOTIDE SEQUENCE</scope>
    <source>
        <strain evidence="2">Y34</strain>
    </source>
</reference>
<keyword evidence="1" id="KW-0732">Signal</keyword>